<dbReference type="AlphaFoldDB" id="A0A1H7R039"/>
<dbReference type="PANTHER" id="PTHR39198">
    <property type="entry name" value="HYPOTHETICAL MEMBRANE PROTEIN, CONSERVED"/>
    <property type="match status" value="1"/>
</dbReference>
<dbReference type="InterPro" id="IPR013783">
    <property type="entry name" value="Ig-like_fold"/>
</dbReference>
<evidence type="ECO:0000256" key="1">
    <source>
        <dbReference type="SAM" id="Phobius"/>
    </source>
</evidence>
<dbReference type="STRING" id="573321.SAMN04488505_102490"/>
<organism evidence="3 4">
    <name type="scientific">Chitinophaga rupis</name>
    <dbReference type="NCBI Taxonomy" id="573321"/>
    <lineage>
        <taxon>Bacteria</taxon>
        <taxon>Pseudomonadati</taxon>
        <taxon>Bacteroidota</taxon>
        <taxon>Chitinophagia</taxon>
        <taxon>Chitinophagales</taxon>
        <taxon>Chitinophagaceae</taxon>
        <taxon>Chitinophaga</taxon>
    </lineage>
</organism>
<feature type="transmembrane region" description="Helical" evidence="1">
    <location>
        <begin position="233"/>
        <end position="253"/>
    </location>
</feature>
<dbReference type="PANTHER" id="PTHR39198:SF1">
    <property type="entry name" value="ALPHA-GALACTOSIDASE NEW3 DOMAIN-CONTAINING PROTEIN"/>
    <property type="match status" value="1"/>
</dbReference>
<dbReference type="Pfam" id="PF10633">
    <property type="entry name" value="NPCBM_assoc"/>
    <property type="match status" value="1"/>
</dbReference>
<dbReference type="EMBL" id="FOBB01000002">
    <property type="protein sequence ID" value="SEL53620.1"/>
    <property type="molecule type" value="Genomic_DNA"/>
</dbReference>
<reference evidence="3 4" key="1">
    <citation type="submission" date="2016-10" db="EMBL/GenBank/DDBJ databases">
        <authorList>
            <person name="de Groot N.N."/>
        </authorList>
    </citation>
    <scope>NUCLEOTIDE SEQUENCE [LARGE SCALE GENOMIC DNA]</scope>
    <source>
        <strain evidence="3 4">DSM 21039</strain>
    </source>
</reference>
<dbReference type="InterPro" id="IPR018905">
    <property type="entry name" value="A-galactase_NEW3"/>
</dbReference>
<sequence length="259" mass="28082">MLCGRHAAAQTANRSAPPFTARLMNLEAATNTTFTYNAQLRNAAPVPRIFRLSGKVPEGWGISFKVEGMQVTSINIDSGRTQDIQVEISPTPEAKPAKYDIPVVAVTGMDSSKLALEAVVKGTYNVQLTTPTGRLSDDVTEGSRKEIRLVVKNTGTIPLDNLTLSSQTPSQWQASFEPATIAQLAPGKETEVVTTLQVPDKTIAGDYVTNFTVKNNYSTATASFRMTVKTSLLTGWIGILVILLALGAVYYLIRKYGRR</sequence>
<feature type="domain" description="Alpha-galactosidase NEW3" evidence="2">
    <location>
        <begin position="140"/>
        <end position="214"/>
    </location>
</feature>
<evidence type="ECO:0000259" key="2">
    <source>
        <dbReference type="Pfam" id="PF10633"/>
    </source>
</evidence>
<accession>A0A1H7R039</accession>
<name>A0A1H7R039_9BACT</name>
<protein>
    <submittedName>
        <fullName evidence="3">NPCBM-associated, NEW3 domain of alpha-galactosidase</fullName>
    </submittedName>
</protein>
<dbReference type="Gene3D" id="2.60.40.10">
    <property type="entry name" value="Immunoglobulins"/>
    <property type="match status" value="1"/>
</dbReference>
<evidence type="ECO:0000313" key="3">
    <source>
        <dbReference type="EMBL" id="SEL53620.1"/>
    </source>
</evidence>
<dbReference type="Proteomes" id="UP000198984">
    <property type="component" value="Unassembled WGS sequence"/>
</dbReference>
<keyword evidence="1" id="KW-0812">Transmembrane</keyword>
<keyword evidence="1" id="KW-0472">Membrane</keyword>
<keyword evidence="1" id="KW-1133">Transmembrane helix</keyword>
<evidence type="ECO:0000313" key="4">
    <source>
        <dbReference type="Proteomes" id="UP000198984"/>
    </source>
</evidence>
<proteinExistence type="predicted"/>
<keyword evidence="4" id="KW-1185">Reference proteome</keyword>
<dbReference type="OrthoDB" id="8631677at2"/>
<gene>
    <name evidence="3" type="ORF">SAMN04488505_102490</name>
</gene>